<dbReference type="Pfam" id="PF13524">
    <property type="entry name" value="Glyco_trans_1_2"/>
    <property type="match status" value="1"/>
</dbReference>
<evidence type="ECO:0000313" key="3">
    <source>
        <dbReference type="Proteomes" id="UP000217257"/>
    </source>
</evidence>
<name>A0A250JIH0_9BACT</name>
<dbReference type="Gene3D" id="3.40.50.2000">
    <property type="entry name" value="Glycogen Phosphorylase B"/>
    <property type="match status" value="1"/>
</dbReference>
<accession>A0A250JIH0</accession>
<dbReference type="InterPro" id="IPR055259">
    <property type="entry name" value="YkvP/CgeB_Glyco_trans-like"/>
</dbReference>
<dbReference type="RefSeq" id="WP_095991071.1">
    <property type="nucleotide sequence ID" value="NZ_CP022098.1"/>
</dbReference>
<dbReference type="SUPFAM" id="SSF53756">
    <property type="entry name" value="UDP-Glycosyltransferase/glycogen phosphorylase"/>
    <property type="match status" value="1"/>
</dbReference>
<gene>
    <name evidence="2" type="ORF">CYFUS_009174</name>
</gene>
<dbReference type="KEGG" id="cfus:CYFUS_009174"/>
<evidence type="ECO:0000259" key="1">
    <source>
        <dbReference type="Pfam" id="PF13524"/>
    </source>
</evidence>
<proteinExistence type="predicted"/>
<reference evidence="2 3" key="1">
    <citation type="submission" date="2017-06" db="EMBL/GenBank/DDBJ databases">
        <title>Sequencing and comparative analysis of myxobacterial genomes.</title>
        <authorList>
            <person name="Rupp O."/>
            <person name="Goesmann A."/>
            <person name="Sogaard-Andersen L."/>
        </authorList>
    </citation>
    <scope>NUCLEOTIDE SEQUENCE [LARGE SCALE GENOMIC DNA]</scope>
    <source>
        <strain evidence="2 3">DSM 52655</strain>
    </source>
</reference>
<dbReference type="EMBL" id="CP022098">
    <property type="protein sequence ID" value="ATB43694.1"/>
    <property type="molecule type" value="Genomic_DNA"/>
</dbReference>
<protein>
    <recommendedName>
        <fullName evidence="1">Spore protein YkvP/CgeB glycosyl transferase-like domain-containing protein</fullName>
    </recommendedName>
</protein>
<dbReference type="AlphaFoldDB" id="A0A250JIH0"/>
<feature type="domain" description="Spore protein YkvP/CgeB glycosyl transferase-like" evidence="1">
    <location>
        <begin position="74"/>
        <end position="207"/>
    </location>
</feature>
<organism evidence="2 3">
    <name type="scientific">Cystobacter fuscus</name>
    <dbReference type="NCBI Taxonomy" id="43"/>
    <lineage>
        <taxon>Bacteria</taxon>
        <taxon>Pseudomonadati</taxon>
        <taxon>Myxococcota</taxon>
        <taxon>Myxococcia</taxon>
        <taxon>Myxococcales</taxon>
        <taxon>Cystobacterineae</taxon>
        <taxon>Archangiaceae</taxon>
        <taxon>Cystobacter</taxon>
    </lineage>
</organism>
<evidence type="ECO:0000313" key="2">
    <source>
        <dbReference type="EMBL" id="ATB43694.1"/>
    </source>
</evidence>
<sequence>MRIVMLGLSITSSWGNGHATTYRGLVRELVRRGHDVLFLERDVPWYASNRDMPRPPYGRTELYSDLADLKDRFTDAVRGADLVVVGSYVPQGVEVGAWVQRTARGVSAFYDIDTPVTLAKLTRAGYSPSVRLFEAAACAVPIISDAWEGLDTFFRPGEEILISRSGEETRRYLQEVPDAERQEMGRKARARVLAAHTAAHRAETLEDYTRSVSSGRKP</sequence>
<dbReference type="Proteomes" id="UP000217257">
    <property type="component" value="Chromosome"/>
</dbReference>